<organism evidence="6 7">
    <name type="scientific">Pygocentrus nattereri</name>
    <name type="common">Red-bellied piranha</name>
    <dbReference type="NCBI Taxonomy" id="42514"/>
    <lineage>
        <taxon>Eukaryota</taxon>
        <taxon>Metazoa</taxon>
        <taxon>Chordata</taxon>
        <taxon>Craniata</taxon>
        <taxon>Vertebrata</taxon>
        <taxon>Euteleostomi</taxon>
        <taxon>Actinopterygii</taxon>
        <taxon>Neopterygii</taxon>
        <taxon>Teleostei</taxon>
        <taxon>Ostariophysi</taxon>
        <taxon>Characiformes</taxon>
        <taxon>Characoidei</taxon>
        <taxon>Pygocentrus</taxon>
    </lineage>
</organism>
<accession>A0A3B4CGA4</accession>
<evidence type="ECO:0000256" key="4">
    <source>
        <dbReference type="ARBA" id="ARBA00023319"/>
    </source>
</evidence>
<keyword evidence="2" id="KW-1015">Disulfide bond</keyword>
<dbReference type="Gene3D" id="2.60.40.10">
    <property type="entry name" value="Immunoglobulins"/>
    <property type="match status" value="2"/>
</dbReference>
<dbReference type="InterPro" id="IPR036179">
    <property type="entry name" value="Ig-like_dom_sf"/>
</dbReference>
<dbReference type="AlphaFoldDB" id="A0A3B4CGA4"/>
<feature type="domain" description="Ig-like" evidence="5">
    <location>
        <begin position="161"/>
        <end position="243"/>
    </location>
</feature>
<dbReference type="InterPro" id="IPR013783">
    <property type="entry name" value="Ig-like_fold"/>
</dbReference>
<dbReference type="PROSITE" id="PS50835">
    <property type="entry name" value="IG_LIKE"/>
    <property type="match status" value="2"/>
</dbReference>
<keyword evidence="3" id="KW-0325">Glycoprotein</keyword>
<dbReference type="Pfam" id="PF13895">
    <property type="entry name" value="Ig_2"/>
    <property type="match status" value="1"/>
</dbReference>
<evidence type="ECO:0000256" key="2">
    <source>
        <dbReference type="ARBA" id="ARBA00023157"/>
    </source>
</evidence>
<dbReference type="SMART" id="SM00409">
    <property type="entry name" value="IG"/>
    <property type="match status" value="2"/>
</dbReference>
<evidence type="ECO:0000313" key="7">
    <source>
        <dbReference type="Proteomes" id="UP001501920"/>
    </source>
</evidence>
<evidence type="ECO:0000256" key="3">
    <source>
        <dbReference type="ARBA" id="ARBA00023180"/>
    </source>
</evidence>
<evidence type="ECO:0000259" key="5">
    <source>
        <dbReference type="PROSITE" id="PS50835"/>
    </source>
</evidence>
<dbReference type="Pfam" id="PF13927">
    <property type="entry name" value="Ig_3"/>
    <property type="match status" value="1"/>
</dbReference>
<dbReference type="SMART" id="SM00408">
    <property type="entry name" value="IGc2"/>
    <property type="match status" value="2"/>
</dbReference>
<dbReference type="InterPro" id="IPR007110">
    <property type="entry name" value="Ig-like_dom"/>
</dbReference>
<reference evidence="6" key="3">
    <citation type="submission" date="2025-09" db="UniProtKB">
        <authorList>
            <consortium name="Ensembl"/>
        </authorList>
    </citation>
    <scope>IDENTIFICATION</scope>
</reference>
<dbReference type="InterPro" id="IPR003598">
    <property type="entry name" value="Ig_sub2"/>
</dbReference>
<evidence type="ECO:0000313" key="6">
    <source>
        <dbReference type="Ensembl" id="ENSPNAP00000010355.2"/>
    </source>
</evidence>
<dbReference type="InterPro" id="IPR052598">
    <property type="entry name" value="IgSF_CEA-related"/>
</dbReference>
<dbReference type="Ensembl" id="ENSPNAT00000016995.2">
    <property type="protein sequence ID" value="ENSPNAP00000010355.2"/>
    <property type="gene ID" value="ENSPNAG00000016058.2"/>
</dbReference>
<dbReference type="PANTHER" id="PTHR44337:SF23">
    <property type="entry name" value="V-SET AND IMMUNOGLOBULIN DOMAIN CONTAINING 10 LIKE 2"/>
    <property type="match status" value="1"/>
</dbReference>
<feature type="domain" description="Ig-like" evidence="5">
    <location>
        <begin position="64"/>
        <end position="147"/>
    </location>
</feature>
<sequence length="256" mass="28985">TLFQCLFDLGYPMPPNITVSKIIYSSRQRTDVNMEWLIQTDGDLTGFFIEYQKLSVPVGKISKPYIVLSDPSPVEGTSVWMRCGLENGTEPINYIWEQEGHSGVVTTIAESNRSVINITWVTRNHTGLYRCLVRNEVNQQRSDRILLDVICECLIHGPDVPHIDVTPYLVTEGGFLAIEKGNVSLMCQASSNPPSQYDWFFNNSRINSGPQLSISKILRTQTGHYTCLVQNTFLNTRSTKSIALTVYCEYFHTPLH</sequence>
<dbReference type="SUPFAM" id="SSF48726">
    <property type="entry name" value="Immunoglobulin"/>
    <property type="match status" value="2"/>
</dbReference>
<protein>
    <recommendedName>
        <fullName evidence="5">Ig-like domain-containing protein</fullName>
    </recommendedName>
</protein>
<name>A0A3B4CGA4_PYGNA</name>
<keyword evidence="1" id="KW-0732">Signal</keyword>
<dbReference type="GeneTree" id="ENSGT01130000278319"/>
<dbReference type="PANTHER" id="PTHR44337">
    <property type="entry name" value="CARCINOEMBRYONIC ANTIGEN-RELATED CELL ADHESION MOLECULE 8"/>
    <property type="match status" value="1"/>
</dbReference>
<dbReference type="Proteomes" id="UP001501920">
    <property type="component" value="Chromosome 16"/>
</dbReference>
<dbReference type="InterPro" id="IPR003599">
    <property type="entry name" value="Ig_sub"/>
</dbReference>
<keyword evidence="4" id="KW-0393">Immunoglobulin domain</keyword>
<reference evidence="6" key="2">
    <citation type="submission" date="2025-08" db="UniProtKB">
        <authorList>
            <consortium name="Ensembl"/>
        </authorList>
    </citation>
    <scope>IDENTIFICATION</scope>
</reference>
<keyword evidence="7" id="KW-1185">Reference proteome</keyword>
<proteinExistence type="predicted"/>
<reference evidence="6 7" key="1">
    <citation type="submission" date="2020-10" db="EMBL/GenBank/DDBJ databases">
        <title>Pygocentrus nattereri (red-bellied piranha) genome, fPygNat1, primary haplotype.</title>
        <authorList>
            <person name="Myers G."/>
            <person name="Meyer A."/>
            <person name="Karagic N."/>
            <person name="Pippel M."/>
            <person name="Winkler S."/>
            <person name="Tracey A."/>
            <person name="Wood J."/>
            <person name="Formenti G."/>
            <person name="Howe K."/>
            <person name="Fedrigo O."/>
            <person name="Jarvis E.D."/>
        </authorList>
    </citation>
    <scope>NUCLEOTIDE SEQUENCE [LARGE SCALE GENOMIC DNA]</scope>
</reference>
<dbReference type="OMA" id="CIARNTN"/>
<evidence type="ECO:0000256" key="1">
    <source>
        <dbReference type="ARBA" id="ARBA00022729"/>
    </source>
</evidence>